<reference evidence="1" key="1">
    <citation type="submission" date="2020-04" db="EMBL/GenBank/DDBJ databases">
        <authorList>
            <person name="Chiriac C."/>
            <person name="Salcher M."/>
            <person name="Ghai R."/>
            <person name="Kavagutti S V."/>
        </authorList>
    </citation>
    <scope>NUCLEOTIDE SEQUENCE</scope>
</reference>
<name>A0A6J5LFQ2_9CAUD</name>
<protein>
    <recommendedName>
        <fullName evidence="2">HK97 gp10 family phage protein</fullName>
    </recommendedName>
</protein>
<proteinExistence type="predicted"/>
<accession>A0A6J5LFQ2</accession>
<evidence type="ECO:0008006" key="2">
    <source>
        <dbReference type="Google" id="ProtNLM"/>
    </source>
</evidence>
<evidence type="ECO:0000313" key="1">
    <source>
        <dbReference type="EMBL" id="CAB4131770.1"/>
    </source>
</evidence>
<dbReference type="EMBL" id="LR796252">
    <property type="protein sequence ID" value="CAB4131770.1"/>
    <property type="molecule type" value="Genomic_DNA"/>
</dbReference>
<organism evidence="1">
    <name type="scientific">uncultured Caudovirales phage</name>
    <dbReference type="NCBI Taxonomy" id="2100421"/>
    <lineage>
        <taxon>Viruses</taxon>
        <taxon>Duplodnaviria</taxon>
        <taxon>Heunggongvirae</taxon>
        <taxon>Uroviricota</taxon>
        <taxon>Caudoviricetes</taxon>
        <taxon>Peduoviridae</taxon>
        <taxon>Maltschvirus</taxon>
        <taxon>Maltschvirus maltsch</taxon>
    </lineage>
</organism>
<sequence>MSFADDLRRMRDSVDARANAVVRKIVIDVGTALVMKSPVGDADYWVMPAPPGYVGGRFRANWQYGLGHYDASTSEKIDQAGTGTINTIVGKVPTDAGGQIHYITNSLPYAKRLEEGHSKRQAPHGMVGITILEFEPIVAAAARALR</sequence>
<gene>
    <name evidence="1" type="ORF">UFOVP131_41</name>
</gene>